<dbReference type="EMBL" id="JAHLFV010000099">
    <property type="protein sequence ID" value="MBU3849761.1"/>
    <property type="molecule type" value="Genomic_DNA"/>
</dbReference>
<dbReference type="InterPro" id="IPR053184">
    <property type="entry name" value="FeoA-like"/>
</dbReference>
<dbReference type="SMART" id="SM00899">
    <property type="entry name" value="FeoA"/>
    <property type="match status" value="1"/>
</dbReference>
<comment type="caution">
    <text evidence="3">The sequence shown here is derived from an EMBL/GenBank/DDBJ whole genome shotgun (WGS) entry which is preliminary data.</text>
</comment>
<reference evidence="3" key="2">
    <citation type="submission" date="2021-04" db="EMBL/GenBank/DDBJ databases">
        <authorList>
            <person name="Gilroy R."/>
        </authorList>
    </citation>
    <scope>NUCLEOTIDE SEQUENCE</scope>
    <source>
        <strain evidence="3">Gambia15-2214</strain>
    </source>
</reference>
<reference evidence="3" key="1">
    <citation type="journal article" date="2021" name="PeerJ">
        <title>Extensive microbial diversity within the chicken gut microbiome revealed by metagenomics and culture.</title>
        <authorList>
            <person name="Gilroy R."/>
            <person name="Ravi A."/>
            <person name="Getino M."/>
            <person name="Pursley I."/>
            <person name="Horton D.L."/>
            <person name="Alikhan N.F."/>
            <person name="Baker D."/>
            <person name="Gharbi K."/>
            <person name="Hall N."/>
            <person name="Watson M."/>
            <person name="Adriaenssens E.M."/>
            <person name="Foster-Nyarko E."/>
            <person name="Jarju S."/>
            <person name="Secka A."/>
            <person name="Antonio M."/>
            <person name="Oren A."/>
            <person name="Chaudhuri R.R."/>
            <person name="La Ragione R."/>
            <person name="Hildebrand F."/>
            <person name="Pallen M.J."/>
        </authorList>
    </citation>
    <scope>NUCLEOTIDE SEQUENCE</scope>
    <source>
        <strain evidence="3">Gambia15-2214</strain>
    </source>
</reference>
<feature type="domain" description="Ferrous iron transporter FeoA-like" evidence="2">
    <location>
        <begin position="1"/>
        <end position="70"/>
    </location>
</feature>
<evidence type="ECO:0000259" key="2">
    <source>
        <dbReference type="SMART" id="SM00899"/>
    </source>
</evidence>
<gene>
    <name evidence="3" type="ORF">IAA16_04270</name>
</gene>
<dbReference type="AlphaFoldDB" id="A0A9E2L362"/>
<proteinExistence type="predicted"/>
<dbReference type="PANTHER" id="PTHR43151">
    <property type="entry name" value="FEOA FAMILY PROTEIN"/>
    <property type="match status" value="1"/>
</dbReference>
<organism evidence="3 4">
    <name type="scientific">Candidatus Treponema excrementipullorum</name>
    <dbReference type="NCBI Taxonomy" id="2838768"/>
    <lineage>
        <taxon>Bacteria</taxon>
        <taxon>Pseudomonadati</taxon>
        <taxon>Spirochaetota</taxon>
        <taxon>Spirochaetia</taxon>
        <taxon>Spirochaetales</taxon>
        <taxon>Treponemataceae</taxon>
        <taxon>Treponema</taxon>
    </lineage>
</organism>
<evidence type="ECO:0000256" key="1">
    <source>
        <dbReference type="ARBA" id="ARBA00023004"/>
    </source>
</evidence>
<dbReference type="InterPro" id="IPR008988">
    <property type="entry name" value="Transcriptional_repressor_C"/>
</dbReference>
<sequence length="70" mass="7386">MPLAMVSIGEKRKIKSLTGTEDIKKHLIDLGFVSGQDVLVLGDSAAGMILLVKGTKLALNRGLAQKILVA</sequence>
<name>A0A9E2L362_9SPIR</name>
<dbReference type="Proteomes" id="UP000823914">
    <property type="component" value="Unassembled WGS sequence"/>
</dbReference>
<keyword evidence="1" id="KW-0408">Iron</keyword>
<dbReference type="InterPro" id="IPR007167">
    <property type="entry name" value="Fe-transptr_FeoA-like"/>
</dbReference>
<dbReference type="Gene3D" id="2.30.30.90">
    <property type="match status" value="1"/>
</dbReference>
<dbReference type="InterPro" id="IPR038157">
    <property type="entry name" value="FeoA_core_dom"/>
</dbReference>
<dbReference type="SUPFAM" id="SSF50037">
    <property type="entry name" value="C-terminal domain of transcriptional repressors"/>
    <property type="match status" value="1"/>
</dbReference>
<evidence type="ECO:0000313" key="3">
    <source>
        <dbReference type="EMBL" id="MBU3849761.1"/>
    </source>
</evidence>
<protein>
    <submittedName>
        <fullName evidence="3">Ferrous iron transport protein A</fullName>
    </submittedName>
</protein>
<dbReference type="PANTHER" id="PTHR43151:SF1">
    <property type="entry name" value="SSR2333 PROTEIN"/>
    <property type="match status" value="1"/>
</dbReference>
<evidence type="ECO:0000313" key="4">
    <source>
        <dbReference type="Proteomes" id="UP000823914"/>
    </source>
</evidence>
<dbReference type="GO" id="GO:0046914">
    <property type="term" value="F:transition metal ion binding"/>
    <property type="evidence" value="ECO:0007669"/>
    <property type="project" value="InterPro"/>
</dbReference>
<accession>A0A9E2L362</accession>
<dbReference type="Pfam" id="PF04023">
    <property type="entry name" value="FeoA"/>
    <property type="match status" value="1"/>
</dbReference>